<keyword evidence="3 17" id="KW-0245">EGF-like domain</keyword>
<keyword evidence="6" id="KW-0221">Differentiation</keyword>
<dbReference type="PROSITE" id="PS00010">
    <property type="entry name" value="ASX_HYDROXYL"/>
    <property type="match status" value="1"/>
</dbReference>
<dbReference type="PANTHER" id="PTHR24043:SF8">
    <property type="entry name" value="EGF-LIKE DOMAIN-CONTAINING PROTEIN"/>
    <property type="match status" value="1"/>
</dbReference>
<evidence type="ECO:0000256" key="13">
    <source>
        <dbReference type="ARBA" id="ARBA00023159"/>
    </source>
</evidence>
<keyword evidence="23" id="KW-1185">Reference proteome</keyword>
<keyword evidence="8 19" id="KW-1133">Transmembrane helix</keyword>
<evidence type="ECO:0000256" key="17">
    <source>
        <dbReference type="PROSITE-ProRule" id="PRU00076"/>
    </source>
</evidence>
<dbReference type="Gene3D" id="2.170.300.10">
    <property type="entry name" value="Tie2 ligand-binding domain superfamily"/>
    <property type="match status" value="1"/>
</dbReference>
<evidence type="ECO:0000313" key="23">
    <source>
        <dbReference type="Proteomes" id="UP000507470"/>
    </source>
</evidence>
<evidence type="ECO:0000256" key="3">
    <source>
        <dbReference type="ARBA" id="ARBA00022536"/>
    </source>
</evidence>
<dbReference type="GO" id="GO:0005634">
    <property type="term" value="C:nucleus"/>
    <property type="evidence" value="ECO:0007669"/>
    <property type="project" value="UniProtKB-SubCell"/>
</dbReference>
<dbReference type="SUPFAM" id="SSF57196">
    <property type="entry name" value="EGF/Laminin"/>
    <property type="match status" value="2"/>
</dbReference>
<evidence type="ECO:0000256" key="10">
    <source>
        <dbReference type="ARBA" id="ARBA00023043"/>
    </source>
</evidence>
<feature type="domain" description="LNR" evidence="21">
    <location>
        <begin position="363"/>
        <end position="406"/>
    </location>
</feature>
<keyword evidence="13" id="KW-0010">Activator</keyword>
<dbReference type="InterPro" id="IPR000800">
    <property type="entry name" value="Notch_dom"/>
</dbReference>
<dbReference type="Gene3D" id="2.10.25.10">
    <property type="entry name" value="Laminin"/>
    <property type="match status" value="3"/>
</dbReference>
<comment type="caution">
    <text evidence="17">Lacks conserved residue(s) required for the propagation of feature annotation.</text>
</comment>
<evidence type="ECO:0000256" key="2">
    <source>
        <dbReference type="ARBA" id="ARBA00004251"/>
    </source>
</evidence>
<feature type="compositionally biased region" description="Basic and acidic residues" evidence="18">
    <location>
        <begin position="974"/>
        <end position="998"/>
    </location>
</feature>
<dbReference type="SMART" id="SM00179">
    <property type="entry name" value="EGF_CA"/>
    <property type="match status" value="2"/>
</dbReference>
<evidence type="ECO:0000256" key="5">
    <source>
        <dbReference type="ARBA" id="ARBA00022737"/>
    </source>
</evidence>
<keyword evidence="5" id="KW-0677">Repeat</keyword>
<feature type="compositionally biased region" description="Basic and acidic residues" evidence="18">
    <location>
        <begin position="913"/>
        <end position="930"/>
    </location>
</feature>
<name>A0A6J8D1F4_MYTCO</name>
<accession>A0A6J8D1F4</accession>
<evidence type="ECO:0000256" key="4">
    <source>
        <dbReference type="ARBA" id="ARBA00022692"/>
    </source>
</evidence>
<sequence length="1013" mass="110085">MKSQNTTKFQQGRVYPSSTWRYISHSVSCSADSSCKCHYPTYCDGGSCICRDGFNTTNCTQSTDMCYCSSGEECTYGNCTCAQDVQFSCMMLPSCGSNVTISCKHNGTCVIKENQPYCICPSNITDCTPNRCDDQPCPVGECIPRKNNDYDCNCPNGGVGKDCKLNIHCTEGFCTNGGTCFEFQYAKCRCMAGYFGPRCENNHMLSGCDQLATRNITTNPITNETECICKPNFKGKTCSLLDCTKQNECVNGLCYSDPSTAQKSKCVCPPGMTGPYCNNDIDECKETPCSNNGTCTNSEGTFECQCPDNSTGKYCDNKLSGCLNPDKCLEVAQDGTCDANCNVLACRFDGGDCILSTDPWDSCPEEPGYCRSLSGNGLCDKTCNNEACLFDLSDCNKMANTTCPDNCTDVWGDKQCQPQCNSRVCGYDGSDCIGTESSPIGTMVVNYISRSAEGYISVGRLLSSYSGAYFMFKAQTNPIIKLNTEPFKLMSTSDMPLKYTAFYTVSNSANCTSDWCWNDTESLSRFSAVIYMKNEMIFHHNMIPITIKNIKACSVGYYGENCDHPCPTHCNKTLECNMATGACLTGCVEGFWGLKCTFQCNEHCDKGGCDAIDGNCTDGCKKGYVGARCDQKCPDGTYGMNCIQNCSVNCEKDTCDNENGSCTCMAGYKGEDCTTECESGKYGKNCMLHCGMCLNQEACEEVNGKCPSGCEAGYSGETCNHCEQGKYGKDCKLSCPNCEKQMCNPDTGACTHGCTPAYTGHDCKTVLKSGQKQANANSSTIIAVIIVLVILIVVGLAVACILWRRNQEGSYVMDEKNADQKNISELELRAVHAEEEPLVAVTPSDKNFPDAKLVIESEGGNQEEDDKQQSDTTRSSKASDFRPESIHGNGPGGVYVGTAENGATQIETNDSSEIPKCETIEDSSEKDRQQSEPISIQESRKEDTKQSGQNSPQGISASDKQQSLDDQNENTSKASEKGQESKEGNETVEKLDMNKEEPVTTVDNNGVVNTDQL</sequence>
<dbReference type="InterPro" id="IPR000742">
    <property type="entry name" value="EGF"/>
</dbReference>
<feature type="compositionally biased region" description="Polar residues" evidence="18">
    <location>
        <begin position="946"/>
        <end position="973"/>
    </location>
</feature>
<organism evidence="22 23">
    <name type="scientific">Mytilus coruscus</name>
    <name type="common">Sea mussel</name>
    <dbReference type="NCBI Taxonomy" id="42192"/>
    <lineage>
        <taxon>Eukaryota</taxon>
        <taxon>Metazoa</taxon>
        <taxon>Spiralia</taxon>
        <taxon>Lophotrochozoa</taxon>
        <taxon>Mollusca</taxon>
        <taxon>Bivalvia</taxon>
        <taxon>Autobranchia</taxon>
        <taxon>Pteriomorphia</taxon>
        <taxon>Mytilida</taxon>
        <taxon>Mytiloidea</taxon>
        <taxon>Mytilidae</taxon>
        <taxon>Mytilinae</taxon>
        <taxon>Mytilus</taxon>
    </lineage>
</organism>
<dbReference type="GO" id="GO:0030154">
    <property type="term" value="P:cell differentiation"/>
    <property type="evidence" value="ECO:0007669"/>
    <property type="project" value="UniProtKB-KW"/>
</dbReference>
<evidence type="ECO:0000256" key="9">
    <source>
        <dbReference type="ARBA" id="ARBA00023015"/>
    </source>
</evidence>
<keyword evidence="9" id="KW-0805">Transcription regulation</keyword>
<evidence type="ECO:0000256" key="6">
    <source>
        <dbReference type="ARBA" id="ARBA00022782"/>
    </source>
</evidence>
<comment type="subcellular location">
    <subcellularLocation>
        <location evidence="2">Cell membrane</location>
        <topology evidence="2">Single-pass type I membrane protein</topology>
    </subcellularLocation>
    <subcellularLocation>
        <location evidence="1">Nucleus</location>
    </subcellularLocation>
</comment>
<evidence type="ECO:0000256" key="14">
    <source>
        <dbReference type="ARBA" id="ARBA00023163"/>
    </source>
</evidence>
<dbReference type="AlphaFoldDB" id="A0A6J8D1F4"/>
<feature type="disulfide bond" evidence="17">
    <location>
        <begin position="268"/>
        <end position="277"/>
    </location>
</feature>
<dbReference type="GO" id="GO:0005886">
    <property type="term" value="C:plasma membrane"/>
    <property type="evidence" value="ECO:0007669"/>
    <property type="project" value="UniProtKB-SubCell"/>
</dbReference>
<dbReference type="GO" id="GO:0005044">
    <property type="term" value="F:scavenger receptor activity"/>
    <property type="evidence" value="ECO:0007669"/>
    <property type="project" value="InterPro"/>
</dbReference>
<evidence type="ECO:0000256" key="12">
    <source>
        <dbReference type="ARBA" id="ARBA00023157"/>
    </source>
</evidence>
<evidence type="ECO:0000256" key="19">
    <source>
        <dbReference type="SAM" id="Phobius"/>
    </source>
</evidence>
<dbReference type="PROSITE" id="PS01186">
    <property type="entry name" value="EGF_2"/>
    <property type="match status" value="1"/>
</dbReference>
<keyword evidence="16" id="KW-0539">Nucleus</keyword>
<evidence type="ECO:0000256" key="8">
    <source>
        <dbReference type="ARBA" id="ARBA00022989"/>
    </source>
</evidence>
<dbReference type="PROSITE" id="PS50026">
    <property type="entry name" value="EGF_3"/>
    <property type="match status" value="4"/>
</dbReference>
<keyword evidence="4 19" id="KW-0812">Transmembrane</keyword>
<dbReference type="GO" id="GO:0005509">
    <property type="term" value="F:calcium ion binding"/>
    <property type="evidence" value="ECO:0007669"/>
    <property type="project" value="InterPro"/>
</dbReference>
<dbReference type="InterPro" id="IPR000152">
    <property type="entry name" value="EGF-type_Asp/Asn_hydroxyl_site"/>
</dbReference>
<feature type="disulfide bond" evidence="17">
    <location>
        <begin position="190"/>
        <end position="199"/>
    </location>
</feature>
<evidence type="ECO:0000256" key="15">
    <source>
        <dbReference type="ARBA" id="ARBA00023180"/>
    </source>
</evidence>
<dbReference type="PROSITE" id="PS00022">
    <property type="entry name" value="EGF_1"/>
    <property type="match status" value="4"/>
</dbReference>
<feature type="domain" description="EGF-like" evidence="20">
    <location>
        <begin position="128"/>
        <end position="164"/>
    </location>
</feature>
<keyword evidence="7" id="KW-0914">Notch signaling pathway</keyword>
<feature type="domain" description="EGF-like" evidence="20">
    <location>
        <begin position="239"/>
        <end position="278"/>
    </location>
</feature>
<protein>
    <recommendedName>
        <fullName evidence="24">MEGF10_11</fullName>
    </recommendedName>
</protein>
<evidence type="ECO:0000256" key="7">
    <source>
        <dbReference type="ARBA" id="ARBA00022976"/>
    </source>
</evidence>
<feature type="disulfide bond" evidence="17">
    <location>
        <begin position="132"/>
        <end position="142"/>
    </location>
</feature>
<evidence type="ECO:0000256" key="16">
    <source>
        <dbReference type="ARBA" id="ARBA00023242"/>
    </source>
</evidence>
<gene>
    <name evidence="22" type="ORF">MCOR_35124</name>
</gene>
<dbReference type="CDD" id="cd00054">
    <property type="entry name" value="EGF_CA"/>
    <property type="match status" value="1"/>
</dbReference>
<reference evidence="22 23" key="1">
    <citation type="submission" date="2020-06" db="EMBL/GenBank/DDBJ databases">
        <authorList>
            <person name="Li R."/>
            <person name="Bekaert M."/>
        </authorList>
    </citation>
    <scope>NUCLEOTIDE SEQUENCE [LARGE SCALE GENOMIC DNA]</scope>
    <source>
        <strain evidence="23">wild</strain>
    </source>
</reference>
<dbReference type="Proteomes" id="UP000507470">
    <property type="component" value="Unassembled WGS sequence"/>
</dbReference>
<dbReference type="Gene3D" id="4.10.470.20">
    <property type="match status" value="2"/>
</dbReference>
<dbReference type="PANTHER" id="PTHR24043">
    <property type="entry name" value="SCAVENGER RECEPTOR CLASS F"/>
    <property type="match status" value="1"/>
</dbReference>
<proteinExistence type="predicted"/>
<dbReference type="SMART" id="SM00181">
    <property type="entry name" value="EGF"/>
    <property type="match status" value="9"/>
</dbReference>
<evidence type="ECO:0000256" key="18">
    <source>
        <dbReference type="SAM" id="MobiDB-lite"/>
    </source>
</evidence>
<dbReference type="InterPro" id="IPR042635">
    <property type="entry name" value="MEGF10/SREC1/2-like"/>
</dbReference>
<dbReference type="InterPro" id="IPR035993">
    <property type="entry name" value="Notch-like_dom_sf"/>
</dbReference>
<feature type="transmembrane region" description="Helical" evidence="19">
    <location>
        <begin position="781"/>
        <end position="803"/>
    </location>
</feature>
<dbReference type="SUPFAM" id="SSF90193">
    <property type="entry name" value="Notch domain"/>
    <property type="match status" value="2"/>
</dbReference>
<dbReference type="SMART" id="SM00004">
    <property type="entry name" value="NL"/>
    <property type="match status" value="3"/>
</dbReference>
<evidence type="ECO:0000259" key="20">
    <source>
        <dbReference type="PROSITE" id="PS50026"/>
    </source>
</evidence>
<feature type="disulfide bond" evidence="17">
    <location>
        <begin position="154"/>
        <end position="163"/>
    </location>
</feature>
<dbReference type="OrthoDB" id="6065504at2759"/>
<keyword evidence="11 19" id="KW-0472">Membrane</keyword>
<keyword evidence="15" id="KW-0325">Glycoprotein</keyword>
<dbReference type="PROSITE" id="PS50258">
    <property type="entry name" value="LNR"/>
    <property type="match status" value="1"/>
</dbReference>
<dbReference type="PRINTS" id="PR01452">
    <property type="entry name" value="LNOTCHREPEAT"/>
</dbReference>
<dbReference type="GO" id="GO:0007219">
    <property type="term" value="P:Notch signaling pathway"/>
    <property type="evidence" value="ECO:0007669"/>
    <property type="project" value="UniProtKB-KW"/>
</dbReference>
<dbReference type="Pfam" id="PF00008">
    <property type="entry name" value="EGF"/>
    <property type="match status" value="1"/>
</dbReference>
<feature type="region of interest" description="Disordered" evidence="18">
    <location>
        <begin position="856"/>
        <end position="1013"/>
    </location>
</feature>
<dbReference type="Pfam" id="PF00066">
    <property type="entry name" value="Notch"/>
    <property type="match status" value="3"/>
</dbReference>
<dbReference type="InterPro" id="IPR001881">
    <property type="entry name" value="EGF-like_Ca-bd_dom"/>
</dbReference>
<dbReference type="PROSITE" id="PS01187">
    <property type="entry name" value="EGF_CA"/>
    <property type="match status" value="1"/>
</dbReference>
<feature type="disulfide bond" evidence="17">
    <location>
        <begin position="306"/>
        <end position="315"/>
    </location>
</feature>
<evidence type="ECO:0000256" key="11">
    <source>
        <dbReference type="ARBA" id="ARBA00023136"/>
    </source>
</evidence>
<keyword evidence="12 17" id="KW-1015">Disulfide bond</keyword>
<evidence type="ECO:0000256" key="1">
    <source>
        <dbReference type="ARBA" id="ARBA00004123"/>
    </source>
</evidence>
<keyword evidence="14" id="KW-0804">Transcription</keyword>
<feature type="compositionally biased region" description="Low complexity" evidence="18">
    <location>
        <begin position="999"/>
        <end position="1013"/>
    </location>
</feature>
<evidence type="ECO:0000313" key="22">
    <source>
        <dbReference type="EMBL" id="CAC5400984.1"/>
    </source>
</evidence>
<feature type="compositionally biased region" description="Polar residues" evidence="18">
    <location>
        <begin position="901"/>
        <end position="912"/>
    </location>
</feature>
<evidence type="ECO:0000259" key="21">
    <source>
        <dbReference type="PROSITE" id="PS50258"/>
    </source>
</evidence>
<feature type="disulfide bond" evidence="17">
    <location>
        <begin position="249"/>
        <end position="266"/>
    </location>
</feature>
<dbReference type="InterPro" id="IPR018097">
    <property type="entry name" value="EGF_Ca-bd_CS"/>
</dbReference>
<dbReference type="EMBL" id="CACVKT020006353">
    <property type="protein sequence ID" value="CAC5400984.1"/>
    <property type="molecule type" value="Genomic_DNA"/>
</dbReference>
<evidence type="ECO:0008006" key="24">
    <source>
        <dbReference type="Google" id="ProtNLM"/>
    </source>
</evidence>
<feature type="domain" description="EGF-like" evidence="20">
    <location>
        <begin position="165"/>
        <end position="200"/>
    </location>
</feature>
<feature type="domain" description="EGF-like" evidence="20">
    <location>
        <begin position="280"/>
        <end position="316"/>
    </location>
</feature>
<keyword evidence="10" id="KW-0040">ANK repeat</keyword>